<accession>A0A9P8RJZ9</accession>
<dbReference type="PROSITE" id="PS50088">
    <property type="entry name" value="ANK_REPEAT"/>
    <property type="match status" value="3"/>
</dbReference>
<evidence type="ECO:0000313" key="6">
    <source>
        <dbReference type="Proteomes" id="UP000758603"/>
    </source>
</evidence>
<feature type="region of interest" description="Disordered" evidence="4">
    <location>
        <begin position="58"/>
        <end position="81"/>
    </location>
</feature>
<feature type="repeat" description="ANK" evidence="3">
    <location>
        <begin position="253"/>
        <end position="285"/>
    </location>
</feature>
<keyword evidence="1" id="KW-0677">Repeat</keyword>
<evidence type="ECO:0000256" key="4">
    <source>
        <dbReference type="SAM" id="MobiDB-lite"/>
    </source>
</evidence>
<dbReference type="OrthoDB" id="4779023at2759"/>
<dbReference type="SUPFAM" id="SSF48403">
    <property type="entry name" value="Ankyrin repeat"/>
    <property type="match status" value="1"/>
</dbReference>
<proteinExistence type="predicted"/>
<reference evidence="5" key="1">
    <citation type="journal article" date="2021" name="Nat. Commun.">
        <title>Genetic determinants of endophytism in the Arabidopsis root mycobiome.</title>
        <authorList>
            <person name="Mesny F."/>
            <person name="Miyauchi S."/>
            <person name="Thiergart T."/>
            <person name="Pickel B."/>
            <person name="Atanasova L."/>
            <person name="Karlsson M."/>
            <person name="Huettel B."/>
            <person name="Barry K.W."/>
            <person name="Haridas S."/>
            <person name="Chen C."/>
            <person name="Bauer D."/>
            <person name="Andreopoulos W."/>
            <person name="Pangilinan J."/>
            <person name="LaButti K."/>
            <person name="Riley R."/>
            <person name="Lipzen A."/>
            <person name="Clum A."/>
            <person name="Drula E."/>
            <person name="Henrissat B."/>
            <person name="Kohler A."/>
            <person name="Grigoriev I.V."/>
            <person name="Martin F.M."/>
            <person name="Hacquard S."/>
        </authorList>
    </citation>
    <scope>NUCLEOTIDE SEQUENCE</scope>
    <source>
        <strain evidence="5">MPI-SDFR-AT-0073</strain>
    </source>
</reference>
<dbReference type="PANTHER" id="PTHR24171">
    <property type="entry name" value="ANKYRIN REPEAT DOMAIN-CONTAINING PROTEIN 39-RELATED"/>
    <property type="match status" value="1"/>
</dbReference>
<dbReference type="Proteomes" id="UP000758603">
    <property type="component" value="Unassembled WGS sequence"/>
</dbReference>
<feature type="repeat" description="ANK" evidence="3">
    <location>
        <begin position="286"/>
        <end position="314"/>
    </location>
</feature>
<name>A0A9P8RJZ9_9PEZI</name>
<dbReference type="EMBL" id="JAGPXC010000014">
    <property type="protein sequence ID" value="KAH6640016.1"/>
    <property type="molecule type" value="Genomic_DNA"/>
</dbReference>
<dbReference type="RefSeq" id="XP_045951090.1">
    <property type="nucleotide sequence ID" value="XM_046106091.1"/>
</dbReference>
<keyword evidence="6" id="KW-1185">Reference proteome</keyword>
<dbReference type="SMART" id="SM00248">
    <property type="entry name" value="ANK"/>
    <property type="match status" value="3"/>
</dbReference>
<keyword evidence="2 3" id="KW-0040">ANK repeat</keyword>
<evidence type="ECO:0000313" key="5">
    <source>
        <dbReference type="EMBL" id="KAH6640016.1"/>
    </source>
</evidence>
<comment type="caution">
    <text evidence="5">The sequence shown here is derived from an EMBL/GenBank/DDBJ whole genome shotgun (WGS) entry which is preliminary data.</text>
</comment>
<dbReference type="GeneID" id="70134982"/>
<dbReference type="AlphaFoldDB" id="A0A9P8RJZ9"/>
<evidence type="ECO:0008006" key="7">
    <source>
        <dbReference type="Google" id="ProtNLM"/>
    </source>
</evidence>
<evidence type="ECO:0000256" key="1">
    <source>
        <dbReference type="ARBA" id="ARBA00022737"/>
    </source>
</evidence>
<feature type="compositionally biased region" description="Basic residues" evidence="4">
    <location>
        <begin position="59"/>
        <end position="68"/>
    </location>
</feature>
<organism evidence="5 6">
    <name type="scientific">Truncatella angustata</name>
    <dbReference type="NCBI Taxonomy" id="152316"/>
    <lineage>
        <taxon>Eukaryota</taxon>
        <taxon>Fungi</taxon>
        <taxon>Dikarya</taxon>
        <taxon>Ascomycota</taxon>
        <taxon>Pezizomycotina</taxon>
        <taxon>Sordariomycetes</taxon>
        <taxon>Xylariomycetidae</taxon>
        <taxon>Amphisphaeriales</taxon>
        <taxon>Sporocadaceae</taxon>
        <taxon>Truncatella</taxon>
    </lineage>
</organism>
<dbReference type="Gene3D" id="1.25.40.20">
    <property type="entry name" value="Ankyrin repeat-containing domain"/>
    <property type="match status" value="1"/>
</dbReference>
<dbReference type="Pfam" id="PF12796">
    <property type="entry name" value="Ank_2"/>
    <property type="match status" value="1"/>
</dbReference>
<evidence type="ECO:0000256" key="2">
    <source>
        <dbReference type="ARBA" id="ARBA00023043"/>
    </source>
</evidence>
<dbReference type="InterPro" id="IPR002110">
    <property type="entry name" value="Ankyrin_rpt"/>
</dbReference>
<evidence type="ECO:0000256" key="3">
    <source>
        <dbReference type="PROSITE-ProRule" id="PRU00023"/>
    </source>
</evidence>
<protein>
    <recommendedName>
        <fullName evidence="7">BZIP domain-containing protein</fullName>
    </recommendedName>
</protein>
<dbReference type="InterPro" id="IPR036770">
    <property type="entry name" value="Ankyrin_rpt-contain_sf"/>
</dbReference>
<gene>
    <name evidence="5" type="ORF">BKA67DRAFT_651923</name>
</gene>
<feature type="repeat" description="ANK" evidence="3">
    <location>
        <begin position="220"/>
        <end position="252"/>
    </location>
</feature>
<dbReference type="PROSITE" id="PS50297">
    <property type="entry name" value="ANK_REP_REGION"/>
    <property type="match status" value="3"/>
</dbReference>
<sequence>MCCYKKSPCGRQVIHHWVLNLAHPKDIPRGTMMDRFKGGIVLESAEQQEAERLRERNRVAKRASRARQKQLENNETAPLRSKTWRKGLPERTFPQPSSVPPTAVDAAILQSYQAPGSISGPTHDGLNCRSVINNTSDEDWIQFDSSAALLEPSAILWDNLPVSTMDDHSLGVSLNSQHAMVSSSGITHTSPYQSGDSSIPSPVGASTDLVQLRNPTGANNSSMLLHIAVRDGTKGIVSSLIKAGADVNSLDASGSSPLHVAVELRRLGVLELLVKNGANINARNGAHMTPLELAVRAQDEQTVDVLLSSGAELY</sequence>